<proteinExistence type="predicted"/>
<dbReference type="OrthoDB" id="116031at2"/>
<dbReference type="STRING" id="1122125.GCA_000423185_05001"/>
<dbReference type="InterPro" id="IPR012349">
    <property type="entry name" value="Split_barrel_FMN-bd"/>
</dbReference>
<accession>A0A211ZC13</accession>
<keyword evidence="2" id="KW-1185">Reference proteome</keyword>
<gene>
    <name evidence="1" type="ORF">BWR60_29585</name>
</gene>
<dbReference type="EMBL" id="NHON01000089">
    <property type="protein sequence ID" value="OWJ62793.1"/>
    <property type="molecule type" value="Genomic_DNA"/>
</dbReference>
<comment type="caution">
    <text evidence="1">The sequence shown here is derived from an EMBL/GenBank/DDBJ whole genome shotgun (WGS) entry which is preliminary data.</text>
</comment>
<dbReference type="PANTHER" id="PTHR34071">
    <property type="entry name" value="5-NITROIMIDAZOLE ANTIBIOTICS RESISTANCE PROTEIN, NIMA-FAMILY-RELATED PROTEIN-RELATED"/>
    <property type="match status" value="1"/>
</dbReference>
<dbReference type="AlphaFoldDB" id="A0A211ZC13"/>
<sequence>MNQIVPSARARLKRLAKRGAYDRATVHAVLDASVVCHIAYVLDGQPYCTPTAYWREGDRLYWHGSSVSRMLQGQGAGLPVCLTATHIDGLVLARSGFNCSMNYRSVMVFGTASKVEDEAHKREALDAYVERLFPGRVAAMRRPTDKEVRATALIAMEIEEASVKIRSGPPHDDEDDLAAGIWAGVIPIAETIGALQPCPLLPAGIAPGAGTEPYVRDARFDEILRANVGGGLAPVEAGE</sequence>
<dbReference type="PANTHER" id="PTHR34071:SF2">
    <property type="entry name" value="FLAVIN-NUCLEOTIDE-BINDING PROTEIN"/>
    <property type="match status" value="1"/>
</dbReference>
<dbReference type="InterPro" id="IPR024747">
    <property type="entry name" value="Pyridox_Oxase-rel"/>
</dbReference>
<dbReference type="SUPFAM" id="SSF50475">
    <property type="entry name" value="FMN-binding split barrel"/>
    <property type="match status" value="1"/>
</dbReference>
<reference evidence="2" key="1">
    <citation type="submission" date="2017-05" db="EMBL/GenBank/DDBJ databases">
        <authorList>
            <person name="Macchi M."/>
            <person name="Festa S."/>
            <person name="Coppotelli B.M."/>
            <person name="Morelli I.S."/>
        </authorList>
    </citation>
    <scope>NUCLEOTIDE SEQUENCE [LARGE SCALE GENOMIC DNA]</scope>
    <source>
        <strain evidence="2">I</strain>
    </source>
</reference>
<evidence type="ECO:0000313" key="2">
    <source>
        <dbReference type="Proteomes" id="UP000196655"/>
    </source>
</evidence>
<protein>
    <submittedName>
        <fullName evidence="1">Flavin-nucleotide-binding protein</fullName>
    </submittedName>
</protein>
<name>A0A211ZC13_9PROT</name>
<dbReference type="RefSeq" id="WP_088155796.1">
    <property type="nucleotide sequence ID" value="NZ_NHON01000089.1"/>
</dbReference>
<dbReference type="Pfam" id="PF12900">
    <property type="entry name" value="Pyridox_ox_2"/>
    <property type="match status" value="1"/>
</dbReference>
<dbReference type="Proteomes" id="UP000196655">
    <property type="component" value="Unassembled WGS sequence"/>
</dbReference>
<evidence type="ECO:0000313" key="1">
    <source>
        <dbReference type="EMBL" id="OWJ62793.1"/>
    </source>
</evidence>
<organism evidence="1 2">
    <name type="scientific">Inquilinus limosus</name>
    <dbReference type="NCBI Taxonomy" id="171674"/>
    <lineage>
        <taxon>Bacteria</taxon>
        <taxon>Pseudomonadati</taxon>
        <taxon>Pseudomonadota</taxon>
        <taxon>Alphaproteobacteria</taxon>
        <taxon>Rhodospirillales</taxon>
        <taxon>Rhodospirillaceae</taxon>
        <taxon>Inquilinus</taxon>
    </lineage>
</organism>
<dbReference type="Gene3D" id="2.30.110.10">
    <property type="entry name" value="Electron Transport, Fmn-binding Protein, Chain A"/>
    <property type="match status" value="1"/>
</dbReference>